<evidence type="ECO:0000256" key="1">
    <source>
        <dbReference type="ARBA" id="ARBA00022630"/>
    </source>
</evidence>
<dbReference type="InterPro" id="IPR036188">
    <property type="entry name" value="FAD/NAD-bd_sf"/>
</dbReference>
<dbReference type="PROSITE" id="PS51318">
    <property type="entry name" value="TAT"/>
    <property type="match status" value="1"/>
</dbReference>
<evidence type="ECO:0000256" key="3">
    <source>
        <dbReference type="PIRSR" id="PIRSR630664-50"/>
    </source>
</evidence>
<evidence type="ECO:0000313" key="7">
    <source>
        <dbReference type="Proteomes" id="UP000014204"/>
    </source>
</evidence>
<keyword evidence="2" id="KW-0560">Oxidoreductase</keyword>
<organism evidence="6 7">
    <name type="scientific">Adlercreutzia caecimuris B7</name>
    <dbReference type="NCBI Taxonomy" id="1235794"/>
    <lineage>
        <taxon>Bacteria</taxon>
        <taxon>Bacillati</taxon>
        <taxon>Actinomycetota</taxon>
        <taxon>Coriobacteriia</taxon>
        <taxon>Eggerthellales</taxon>
        <taxon>Eggerthellaceae</taxon>
        <taxon>Adlercreutzia</taxon>
    </lineage>
</organism>
<evidence type="ECO:0000259" key="5">
    <source>
        <dbReference type="Pfam" id="PF02910"/>
    </source>
</evidence>
<feature type="domain" description="Fumarate reductase/succinate dehydrogenase flavoprotein-like C-terminal" evidence="5">
    <location>
        <begin position="502"/>
        <end position="602"/>
    </location>
</feature>
<dbReference type="InterPro" id="IPR027477">
    <property type="entry name" value="Succ_DH/fumarate_Rdtase_cat_sf"/>
</dbReference>
<dbReference type="InterPro" id="IPR006311">
    <property type="entry name" value="TAT_signal"/>
</dbReference>
<evidence type="ECO:0000313" key="6">
    <source>
        <dbReference type="EMBL" id="EOS50740.1"/>
    </source>
</evidence>
<dbReference type="eggNOG" id="COG1053">
    <property type="taxonomic scope" value="Bacteria"/>
</dbReference>
<keyword evidence="7" id="KW-1185">Reference proteome</keyword>
<protein>
    <recommendedName>
        <fullName evidence="8">FAD-dependent oxidoreductase 2 FAD binding domain-containing protein</fullName>
    </recommendedName>
</protein>
<dbReference type="STRING" id="1235794.C811_01156"/>
<dbReference type="PANTHER" id="PTHR11632:SF51">
    <property type="entry name" value="SUCCINATE DEHYDROGENASE [UBIQUINONE] FLAVOPROTEIN SUBUNIT, MITOCHONDRIAL"/>
    <property type="match status" value="1"/>
</dbReference>
<reference evidence="6 7" key="1">
    <citation type="submission" date="2013-04" db="EMBL/GenBank/DDBJ databases">
        <title>The Genome Sequence of Enterorhabdus caecimuris B7.</title>
        <authorList>
            <consortium name="The Broad Institute Genomics Platform"/>
            <consortium name="The Broad Institute Genome Sequencing Center for Infectious Disease"/>
            <person name="Earl A."/>
            <person name="Xavier R."/>
            <person name="Elson C."/>
            <person name="Duck W."/>
            <person name="Walker B."/>
            <person name="Young S."/>
            <person name="Zeng Q."/>
            <person name="Gargeya S."/>
            <person name="Fitzgerald M."/>
            <person name="Haas B."/>
            <person name="Abouelleil A."/>
            <person name="Allen A.W."/>
            <person name="Alvarado L."/>
            <person name="Arachchi H.M."/>
            <person name="Berlin A.M."/>
            <person name="Chapman S.B."/>
            <person name="Gainer-Dewar J."/>
            <person name="Goldberg J."/>
            <person name="Griggs A."/>
            <person name="Gujja S."/>
            <person name="Hansen M."/>
            <person name="Howarth C."/>
            <person name="Imamovic A."/>
            <person name="Ireland A."/>
            <person name="Larimer J."/>
            <person name="McCowan C."/>
            <person name="Murphy C."/>
            <person name="Pearson M."/>
            <person name="Poon T.W."/>
            <person name="Priest M."/>
            <person name="Roberts A."/>
            <person name="Saif S."/>
            <person name="Shea T."/>
            <person name="Sisk P."/>
            <person name="Sykes S."/>
            <person name="Wortman J."/>
            <person name="Nusbaum C."/>
            <person name="Birren B."/>
        </authorList>
    </citation>
    <scope>NUCLEOTIDE SEQUENCE [LARGE SCALE GENOMIC DNA]</scope>
    <source>
        <strain evidence="6 7">B7</strain>
    </source>
</reference>
<feature type="domain" description="FAD-dependent oxidoreductase 2 FAD-binding" evidence="4">
    <location>
        <begin position="77"/>
        <end position="390"/>
    </location>
</feature>
<dbReference type="OrthoDB" id="9805351at2"/>
<proteinExistence type="predicted"/>
<evidence type="ECO:0000256" key="2">
    <source>
        <dbReference type="ARBA" id="ARBA00023002"/>
    </source>
</evidence>
<dbReference type="Proteomes" id="UP000014204">
    <property type="component" value="Unassembled WGS sequence"/>
</dbReference>
<dbReference type="InterPro" id="IPR037099">
    <property type="entry name" value="Fum_R/Succ_DH_flav-like_C_sf"/>
</dbReference>
<dbReference type="GO" id="GO:0033765">
    <property type="term" value="F:steroid dehydrogenase activity, acting on the CH-CH group of donors"/>
    <property type="evidence" value="ECO:0007669"/>
    <property type="project" value="UniProtKB-ARBA"/>
</dbReference>
<dbReference type="SUPFAM" id="SSF51905">
    <property type="entry name" value="FAD/NAD(P)-binding domain"/>
    <property type="match status" value="1"/>
</dbReference>
<comment type="caution">
    <text evidence="6">The sequence shown here is derived from an EMBL/GenBank/DDBJ whole genome shotgun (WGS) entry which is preliminary data.</text>
</comment>
<dbReference type="Gene3D" id="3.90.700.10">
    <property type="entry name" value="Succinate dehydrogenase/fumarate reductase flavoprotein, catalytic domain"/>
    <property type="match status" value="1"/>
</dbReference>
<dbReference type="Gene3D" id="1.20.58.100">
    <property type="entry name" value="Fumarate reductase/succinate dehydrogenase flavoprotein-like, C-terminal domain"/>
    <property type="match status" value="1"/>
</dbReference>
<sequence>MSNEEFNSPAGGGARVSRRQFFKAGGLLAGTALFAGAGLTACAPQGELPATGEDAAPAAAVAGADGTMLTYSVYDTDVLVIGTGFGGMAAAMQAMAKGQRVLMIDKASFGFSGAQGMNWDQEVTWPDEAPESFEFSNFNDTLANQKLVKNVWEMVGNEAEAWNAMLWWVRMGGTTWNRLPDGSIENLISAGQGVNLVQRGFSRHHTDLMKTLPITVMDNTMITDLFVNDGQCVGAIGYHSLTGEYRVFRAKATVSSVGACCQMYGWLDVHPVSMNVPDNTGDVDAAAYRHGCSLIGNEFFGVDLISVEPSSLGASFNAGIGADGNHMKYVCDKDGNFFMRETDQYDVSRAIRDTVLAGKGGEHGGVFIDLTDPDALDRENTRPCYARNVELWKSEFGIDVTEPGYKIPVKLEAFEHGGTFLIDENAQSQLPGLFGTRGYGEVKGHITQQTFVGSYAGRRAAEYAASAAAPAIDWSVAEAEISRIDEIRTRSAENGIRPHVIRHNLQTTFYDAYEPATDADKLQACLDEIERIKSEDLPKMTVMDKSVVWNREWRDAIENYNLIDMTEAVIRAAMLREESRDTFYRTDFPEPDEENWHASITCTLKDGVMQAEKFEQVMA</sequence>
<dbReference type="HOGENOM" id="CLU_443936_0_0_11"/>
<keyword evidence="1" id="KW-0285">Flavoprotein</keyword>
<dbReference type="InterPro" id="IPR015939">
    <property type="entry name" value="Fum_Rdtase/Succ_DH_flav-like_C"/>
</dbReference>
<dbReference type="PIRSF" id="PIRSF000171">
    <property type="entry name" value="SDHA_APRA_LASPO"/>
    <property type="match status" value="1"/>
</dbReference>
<dbReference type="AlphaFoldDB" id="R9KWJ0"/>
<dbReference type="Pfam" id="PF02910">
    <property type="entry name" value="Succ_DH_flav_C"/>
    <property type="match status" value="1"/>
</dbReference>
<feature type="active site" description="Proton acceptor" evidence="3">
    <location>
        <position position="340"/>
    </location>
</feature>
<dbReference type="RefSeq" id="WP_016309366.1">
    <property type="nucleotide sequence ID" value="NZ_KE159646.1"/>
</dbReference>
<dbReference type="InterPro" id="IPR030664">
    <property type="entry name" value="SdhA/FrdA/AprA"/>
</dbReference>
<dbReference type="EMBL" id="ASSY01000008">
    <property type="protein sequence ID" value="EOS50740.1"/>
    <property type="molecule type" value="Genomic_DNA"/>
</dbReference>
<dbReference type="Pfam" id="PF00890">
    <property type="entry name" value="FAD_binding_2"/>
    <property type="match status" value="1"/>
</dbReference>
<accession>R9KWJ0</accession>
<dbReference type="PANTHER" id="PTHR11632">
    <property type="entry name" value="SUCCINATE DEHYDROGENASE 2 FLAVOPROTEIN SUBUNIT"/>
    <property type="match status" value="1"/>
</dbReference>
<dbReference type="Gene3D" id="3.50.50.60">
    <property type="entry name" value="FAD/NAD(P)-binding domain"/>
    <property type="match status" value="1"/>
</dbReference>
<gene>
    <name evidence="6" type="ORF">C811_01156</name>
</gene>
<dbReference type="InterPro" id="IPR003953">
    <property type="entry name" value="FAD-dep_OxRdtase_2_FAD-bd"/>
</dbReference>
<evidence type="ECO:0000259" key="4">
    <source>
        <dbReference type="Pfam" id="PF00890"/>
    </source>
</evidence>
<name>R9KWJ0_9ACTN</name>
<dbReference type="SUPFAM" id="SSF46977">
    <property type="entry name" value="Succinate dehydrogenase/fumarate reductase flavoprotein C-terminal domain"/>
    <property type="match status" value="1"/>
</dbReference>
<evidence type="ECO:0008006" key="8">
    <source>
        <dbReference type="Google" id="ProtNLM"/>
    </source>
</evidence>
<dbReference type="GeneID" id="82190704"/>